<evidence type="ECO:0000256" key="10">
    <source>
        <dbReference type="ARBA" id="ARBA00049336"/>
    </source>
</evidence>
<feature type="domain" description="Nucleotidyl transferase" evidence="12">
    <location>
        <begin position="12"/>
        <end position="248"/>
    </location>
</feature>
<dbReference type="NCBIfam" id="NF012024">
    <property type="entry name" value="PRK15480.1"/>
    <property type="match status" value="1"/>
</dbReference>
<evidence type="ECO:0000256" key="5">
    <source>
        <dbReference type="ARBA" id="ARBA00012461"/>
    </source>
</evidence>
<sequence>MRLREINMKTRKGIILAGGSGTRLYPVTMAVSKQLLPIYDKPMIYYPLSTLMLAGIRDILIISTPQDTPRFEQLLGDGTQWGLNLQYQVQPRPDGLAQAFIIGEEFIGKDDCALVLGDNIFYGHDLPKLTDIAVNKKSGATVFAYHVNDPERYGVIEFDKDGTAISLEEKPLVPKSNYAVTGLYFYDNSVIEMAKNLKPSVRGELEITDINRIYMEQGKLCVAMMGRGYAWLDTGTHQSLIEASNFIATIEERQGLKVSCPEEIAFRKGFIDAEQVKKLAAPLSKNAYGQYLLKMINGD</sequence>
<comment type="cofactor">
    <cofactor evidence="1">
        <name>Mg(2+)</name>
        <dbReference type="ChEBI" id="CHEBI:18420"/>
    </cofactor>
</comment>
<evidence type="ECO:0000313" key="13">
    <source>
        <dbReference type="EMBL" id="AGN91835.1"/>
    </source>
</evidence>
<dbReference type="GO" id="GO:0008879">
    <property type="term" value="F:glucose-1-phosphate thymidylyltransferase activity"/>
    <property type="evidence" value="ECO:0007669"/>
    <property type="project" value="UniProtKB-EC"/>
</dbReference>
<evidence type="ECO:0000256" key="9">
    <source>
        <dbReference type="ARBA" id="ARBA00022842"/>
    </source>
</evidence>
<dbReference type="GO" id="GO:0046872">
    <property type="term" value="F:metal ion binding"/>
    <property type="evidence" value="ECO:0007669"/>
    <property type="project" value="UniProtKB-KW"/>
</dbReference>
<keyword evidence="8 11" id="KW-0479">Metal-binding</keyword>
<evidence type="ECO:0000256" key="1">
    <source>
        <dbReference type="ARBA" id="ARBA00001946"/>
    </source>
</evidence>
<dbReference type="NCBIfam" id="TIGR01207">
    <property type="entry name" value="rmlA"/>
    <property type="match status" value="1"/>
</dbReference>
<keyword evidence="6 11" id="KW-0808">Transferase</keyword>
<dbReference type="AlphaFoldDB" id="A0A0A6ZEP0"/>
<accession>A0A0A6ZEP0</accession>
<dbReference type="SUPFAM" id="SSF53448">
    <property type="entry name" value="Nucleotide-diphospho-sugar transferases"/>
    <property type="match status" value="1"/>
</dbReference>
<evidence type="ECO:0000256" key="3">
    <source>
        <dbReference type="ARBA" id="ARBA00005125"/>
    </source>
</evidence>
<comment type="function">
    <text evidence="11">Catalyzes the formation of dTDP-glucose, from dTTP and glucose 1-phosphate, as well as its pyrophosphorolysis.</text>
</comment>
<evidence type="ECO:0000256" key="4">
    <source>
        <dbReference type="ARBA" id="ARBA00010480"/>
    </source>
</evidence>
<comment type="catalytic activity">
    <reaction evidence="10 11">
        <text>dTTP + alpha-D-glucose 1-phosphate + H(+) = dTDP-alpha-D-glucose + diphosphate</text>
        <dbReference type="Rhea" id="RHEA:15225"/>
        <dbReference type="ChEBI" id="CHEBI:15378"/>
        <dbReference type="ChEBI" id="CHEBI:33019"/>
        <dbReference type="ChEBI" id="CHEBI:37568"/>
        <dbReference type="ChEBI" id="CHEBI:57477"/>
        <dbReference type="ChEBI" id="CHEBI:58601"/>
        <dbReference type="EC" id="2.7.7.24"/>
    </reaction>
</comment>
<evidence type="ECO:0000256" key="7">
    <source>
        <dbReference type="ARBA" id="ARBA00022695"/>
    </source>
</evidence>
<dbReference type="EMBL" id="JX501337">
    <property type="protein sequence ID" value="AGN91835.1"/>
    <property type="molecule type" value="Genomic_DNA"/>
</dbReference>
<dbReference type="CDD" id="cd02538">
    <property type="entry name" value="G1P_TT_short"/>
    <property type="match status" value="1"/>
</dbReference>
<dbReference type="Gene3D" id="3.90.550.10">
    <property type="entry name" value="Spore Coat Polysaccharide Biosynthesis Protein SpsA, Chain A"/>
    <property type="match status" value="1"/>
</dbReference>
<protein>
    <recommendedName>
        <fullName evidence="5 11">Glucose-1-phosphate thymidylyltransferase</fullName>
        <ecNumber evidence="5 11">2.7.7.24</ecNumber>
    </recommendedName>
</protein>
<proteinExistence type="inferred from homology"/>
<dbReference type="FunFam" id="3.90.550.10:FF:000023">
    <property type="entry name" value="Glucose-1-phosphate thymidylyltransferase"/>
    <property type="match status" value="1"/>
</dbReference>
<evidence type="ECO:0000256" key="8">
    <source>
        <dbReference type="ARBA" id="ARBA00022723"/>
    </source>
</evidence>
<keyword evidence="9 11" id="KW-0460">Magnesium</keyword>
<evidence type="ECO:0000256" key="2">
    <source>
        <dbReference type="ARBA" id="ARBA00004781"/>
    </source>
</evidence>
<dbReference type="Pfam" id="PF00483">
    <property type="entry name" value="NTP_transferase"/>
    <property type="match status" value="1"/>
</dbReference>
<dbReference type="InterPro" id="IPR005835">
    <property type="entry name" value="NTP_transferase_dom"/>
</dbReference>
<comment type="similarity">
    <text evidence="4 11">Belongs to the glucose-1-phosphate thymidylyltransferase family.</text>
</comment>
<evidence type="ECO:0000256" key="6">
    <source>
        <dbReference type="ARBA" id="ARBA00022679"/>
    </source>
</evidence>
<dbReference type="PANTHER" id="PTHR43532:SF1">
    <property type="entry name" value="GLUCOSE-1-PHOSPHATE THYMIDYLYLTRANSFERASE 1"/>
    <property type="match status" value="1"/>
</dbReference>
<reference evidence="13" key="1">
    <citation type="submission" date="2012-08" db="EMBL/GenBank/DDBJ databases">
        <title>E. coli O antigen sequences.</title>
        <authorList>
            <person name="Liu Y."/>
            <person name="Fratamico P."/>
            <person name="Yan X."/>
            <person name="Ream A."/>
            <person name="DebRoy C."/>
            <person name="Wang W."/>
            <person name="Losada L."/>
            <person name="Sanka R."/>
            <person name="Brinkac L."/>
            <person name="Radune D."/>
            <person name="Meng J."/>
            <person name="Toro M."/>
            <person name="Li R."/>
        </authorList>
    </citation>
    <scope>NUCLEOTIDE SEQUENCE</scope>
    <source>
        <strain evidence="13">O142</strain>
    </source>
</reference>
<keyword evidence="7 11" id="KW-0548">Nucleotidyltransferase</keyword>
<dbReference type="PANTHER" id="PTHR43532">
    <property type="entry name" value="GLUCOSE-1-PHOSPHATE THYMIDYLYLTRANSFERASE"/>
    <property type="match status" value="1"/>
</dbReference>
<dbReference type="EC" id="2.7.7.24" evidence="5 11"/>
<evidence type="ECO:0000259" key="12">
    <source>
        <dbReference type="Pfam" id="PF00483"/>
    </source>
</evidence>
<name>A0A0A6ZEP0_ECOLX</name>
<dbReference type="InterPro" id="IPR005907">
    <property type="entry name" value="G1P_thy_trans_s"/>
</dbReference>
<dbReference type="InterPro" id="IPR029044">
    <property type="entry name" value="Nucleotide-diphossugar_trans"/>
</dbReference>
<gene>
    <name evidence="13" type="primary">rmlA</name>
</gene>
<evidence type="ECO:0000256" key="11">
    <source>
        <dbReference type="RuleBase" id="RU003706"/>
    </source>
</evidence>
<comment type="pathway">
    <text evidence="2">Carbohydrate biosynthesis; dTDP-L-rhamnose biosynthesis.</text>
</comment>
<organism evidence="13">
    <name type="scientific">Escherichia coli</name>
    <dbReference type="NCBI Taxonomy" id="562"/>
    <lineage>
        <taxon>Bacteria</taxon>
        <taxon>Pseudomonadati</taxon>
        <taxon>Pseudomonadota</taxon>
        <taxon>Gammaproteobacteria</taxon>
        <taxon>Enterobacterales</taxon>
        <taxon>Enterobacteriaceae</taxon>
        <taxon>Escherichia</taxon>
    </lineage>
</organism>
<comment type="pathway">
    <text evidence="3">Bacterial outer membrane biogenesis; LPS O-antigen biosynthesis.</text>
</comment>